<gene>
    <name evidence="1" type="ORF">VP01_2527g9</name>
</gene>
<dbReference type="Proteomes" id="UP000037035">
    <property type="component" value="Unassembled WGS sequence"/>
</dbReference>
<dbReference type="EMBL" id="LAVV01007422">
    <property type="protein sequence ID" value="KNZ55991.1"/>
    <property type="molecule type" value="Genomic_DNA"/>
</dbReference>
<sequence length="134" mass="15475">MDDKCSKRVWSDGNSGVLRHLHKTTLSPAANNPTNYEFNYCLEKSRLASLQEMWLHLYRRGNMKLFLVWFYSCVILNEILEGLGDQWEEMAPEDVNSLAADAFRKRITLACKKDTSENTASYIQDKSMMLKMVG</sequence>
<proteinExistence type="predicted"/>
<dbReference type="AlphaFoldDB" id="A0A0L6V5C4"/>
<dbReference type="VEuPathDB" id="FungiDB:VP01_2527g9"/>
<name>A0A0L6V5C4_9BASI</name>
<evidence type="ECO:0000313" key="1">
    <source>
        <dbReference type="EMBL" id="KNZ55991.1"/>
    </source>
</evidence>
<reference evidence="1 2" key="1">
    <citation type="submission" date="2015-08" db="EMBL/GenBank/DDBJ databases">
        <title>Next Generation Sequencing and Analysis of the Genome of Puccinia sorghi L Schw, the Causal Agent of Maize Common Rust.</title>
        <authorList>
            <person name="Rochi L."/>
            <person name="Burguener G."/>
            <person name="Darino M."/>
            <person name="Turjanski A."/>
            <person name="Kreff E."/>
            <person name="Dieguez M.J."/>
            <person name="Sacco F."/>
        </authorList>
    </citation>
    <scope>NUCLEOTIDE SEQUENCE [LARGE SCALE GENOMIC DNA]</scope>
    <source>
        <strain evidence="1 2">RO10H11247</strain>
    </source>
</reference>
<comment type="caution">
    <text evidence="1">The sequence shown here is derived from an EMBL/GenBank/DDBJ whole genome shotgun (WGS) entry which is preliminary data.</text>
</comment>
<accession>A0A0L6V5C4</accession>
<organism evidence="1 2">
    <name type="scientific">Puccinia sorghi</name>
    <dbReference type="NCBI Taxonomy" id="27349"/>
    <lineage>
        <taxon>Eukaryota</taxon>
        <taxon>Fungi</taxon>
        <taxon>Dikarya</taxon>
        <taxon>Basidiomycota</taxon>
        <taxon>Pucciniomycotina</taxon>
        <taxon>Pucciniomycetes</taxon>
        <taxon>Pucciniales</taxon>
        <taxon>Pucciniaceae</taxon>
        <taxon>Puccinia</taxon>
    </lineage>
</organism>
<keyword evidence="2" id="KW-1185">Reference proteome</keyword>
<evidence type="ECO:0000313" key="2">
    <source>
        <dbReference type="Proteomes" id="UP000037035"/>
    </source>
</evidence>
<protein>
    <submittedName>
        <fullName evidence="1">Uncharacterized protein</fullName>
    </submittedName>
</protein>